<dbReference type="Pfam" id="PF13646">
    <property type="entry name" value="HEAT_2"/>
    <property type="match status" value="1"/>
</dbReference>
<dbReference type="Proteomes" id="UP000321224">
    <property type="component" value="Unassembled WGS sequence"/>
</dbReference>
<dbReference type="Gene3D" id="1.25.10.10">
    <property type="entry name" value="Leucine-rich Repeat Variant"/>
    <property type="match status" value="2"/>
</dbReference>
<proteinExistence type="predicted"/>
<dbReference type="SUPFAM" id="SSF48371">
    <property type="entry name" value="ARM repeat"/>
    <property type="match status" value="1"/>
</dbReference>
<comment type="caution">
    <text evidence="1">The sequence shown here is derived from an EMBL/GenBank/DDBJ whole genome shotgun (WGS) entry which is preliminary data.</text>
</comment>
<evidence type="ECO:0008006" key="3">
    <source>
        <dbReference type="Google" id="ProtNLM"/>
    </source>
</evidence>
<dbReference type="PANTHER" id="PTHR12697:SF5">
    <property type="entry name" value="DEOXYHYPUSINE HYDROXYLASE"/>
    <property type="match status" value="1"/>
</dbReference>
<gene>
    <name evidence="1" type="ORF">MVI01_49890</name>
</gene>
<dbReference type="GO" id="GO:0016491">
    <property type="term" value="F:oxidoreductase activity"/>
    <property type="evidence" value="ECO:0007669"/>
    <property type="project" value="TreeGrafter"/>
</dbReference>
<dbReference type="RefSeq" id="WP_090491730.1">
    <property type="nucleotide sequence ID" value="NZ_BJVY01000032.1"/>
</dbReference>
<dbReference type="InterPro" id="IPR004155">
    <property type="entry name" value="PBS_lyase_HEAT"/>
</dbReference>
<protein>
    <recommendedName>
        <fullName evidence="3">HEAT repeat domain-containing protein</fullName>
    </recommendedName>
</protein>
<dbReference type="EMBL" id="BJVY01000032">
    <property type="protein sequence ID" value="GEL73205.1"/>
    <property type="molecule type" value="Genomic_DNA"/>
</dbReference>
<dbReference type="AlphaFoldDB" id="A0A511HI96"/>
<organism evidence="1 2">
    <name type="scientific">Myxococcus virescens</name>
    <dbReference type="NCBI Taxonomy" id="83456"/>
    <lineage>
        <taxon>Bacteria</taxon>
        <taxon>Pseudomonadati</taxon>
        <taxon>Myxococcota</taxon>
        <taxon>Myxococcia</taxon>
        <taxon>Myxococcales</taxon>
        <taxon>Cystobacterineae</taxon>
        <taxon>Myxococcaceae</taxon>
        <taxon>Myxococcus</taxon>
    </lineage>
</organism>
<dbReference type="SMART" id="SM00567">
    <property type="entry name" value="EZ_HEAT"/>
    <property type="match status" value="5"/>
</dbReference>
<evidence type="ECO:0000313" key="1">
    <source>
        <dbReference type="EMBL" id="GEL73205.1"/>
    </source>
</evidence>
<dbReference type="PANTHER" id="PTHR12697">
    <property type="entry name" value="PBS LYASE HEAT-LIKE PROTEIN"/>
    <property type="match status" value="1"/>
</dbReference>
<reference evidence="1 2" key="1">
    <citation type="submission" date="2019-07" db="EMBL/GenBank/DDBJ databases">
        <title>Whole genome shotgun sequence of Myxococcus virescens NBRC 100334.</title>
        <authorList>
            <person name="Hosoyama A."/>
            <person name="Uohara A."/>
            <person name="Ohji S."/>
            <person name="Ichikawa N."/>
        </authorList>
    </citation>
    <scope>NUCLEOTIDE SEQUENCE [LARGE SCALE GENOMIC DNA]</scope>
    <source>
        <strain evidence="1 2">NBRC 100334</strain>
    </source>
</reference>
<dbReference type="InterPro" id="IPR016024">
    <property type="entry name" value="ARM-type_fold"/>
</dbReference>
<accession>A0A511HI96</accession>
<sequence>MPAGEPGMWWDFDGRRRPCHRRGPVPPSVRLVLLLSLLLPWTALSGPASAAKRSSRRADTDAVIQTVVQGGAVPAAVSRLRFLREEAYAAREIASTLRTVHEERLRRNLTAVLAGLGTRAAEPTLAGLASDEDSAVRMYAAQGLAKLNSRHTQVLVPLLEDKSSGVRREAARALGASRNPKMGALLVKTARKEPEVEVRAALLAAAGEAGDAKQASALKEFLASDSESTRFAAARGLCRLGSPEGFAFAGKLLGSDDRFVRRQGLELYEGVSAKKASPALKPLLEDKDRALAASAARILHEGGDASMLEWLVLASWNAKSDEKLAYERELETLQLRDDRRKAILRKAGVAQ</sequence>
<name>A0A511HI96_9BACT</name>
<dbReference type="InterPro" id="IPR011989">
    <property type="entry name" value="ARM-like"/>
</dbReference>
<evidence type="ECO:0000313" key="2">
    <source>
        <dbReference type="Proteomes" id="UP000321224"/>
    </source>
</evidence>